<dbReference type="EMBL" id="CP001344">
    <property type="protein sequence ID" value="ACL46231.1"/>
    <property type="molecule type" value="Genomic_DNA"/>
</dbReference>
<dbReference type="KEGG" id="cyn:Cyan7425_0336"/>
<evidence type="ECO:0000313" key="8">
    <source>
        <dbReference type="EMBL" id="ACL47378.1"/>
    </source>
</evidence>
<reference evidence="8" key="1">
    <citation type="submission" date="2009-01" db="EMBL/GenBank/DDBJ databases">
        <title>Complete sequence of chromosome Cyanothece sp. PCC 7425.</title>
        <authorList>
            <consortium name="US DOE Joint Genome Institute"/>
            <person name="Lucas S."/>
            <person name="Copeland A."/>
            <person name="Lapidus A."/>
            <person name="Glavina del Rio T."/>
            <person name="Dalin E."/>
            <person name="Tice H."/>
            <person name="Bruce D."/>
            <person name="Goodwin L."/>
            <person name="Pitluck S."/>
            <person name="Sims D."/>
            <person name="Meineke L."/>
            <person name="Brettin T."/>
            <person name="Detter J.C."/>
            <person name="Han C."/>
            <person name="Larimer F."/>
            <person name="Land M."/>
            <person name="Hauser L."/>
            <person name="Kyrpides N."/>
            <person name="Ovchinnikova G."/>
            <person name="Liberton M."/>
            <person name="Stoeckel J."/>
            <person name="Banerjee A."/>
            <person name="Singh A."/>
            <person name="Page L."/>
            <person name="Sato H."/>
            <person name="Zhao L."/>
            <person name="Sherman L."/>
            <person name="Pakrasi H."/>
            <person name="Richardson P."/>
        </authorList>
    </citation>
    <scope>NUCLEOTIDE SEQUENCE</scope>
    <source>
        <strain evidence="8">PCC 7425</strain>
    </source>
</reference>
<dbReference type="NCBIfam" id="NF033564">
    <property type="entry name" value="transpos_ISAs1"/>
    <property type="match status" value="1"/>
</dbReference>
<reference evidence="9" key="2">
    <citation type="submission" date="2009-01" db="EMBL/GenBank/DDBJ databases">
        <title>Complete sequence of plasmid2 Cyanothece sp. PCC 7425.</title>
        <authorList>
            <consortium name="US DOE Joint Genome Institute"/>
            <person name="Lucas S."/>
            <person name="Copeland A."/>
            <person name="Lapidus A."/>
            <person name="Glavina del Rio T."/>
            <person name="Dalin E."/>
            <person name="Tice H."/>
            <person name="Bruce D."/>
            <person name="Goodwin L."/>
            <person name="Pitluck S."/>
            <person name="Sims D."/>
            <person name="Meineke L."/>
            <person name="Brettin T."/>
            <person name="Detter J.C."/>
            <person name="Han C."/>
            <person name="Larimer F."/>
            <person name="Land M."/>
            <person name="Hauser L."/>
            <person name="Kyrpides N."/>
            <person name="Ovchinnikova G."/>
            <person name="Liberton M."/>
            <person name="Stoeckel J."/>
            <person name="Banerjee A."/>
            <person name="Singh A."/>
            <person name="Page L."/>
            <person name="Sato H."/>
            <person name="Zhao L."/>
            <person name="Sherman L."/>
            <person name="Pakrasi H."/>
            <person name="Richardson P."/>
        </authorList>
    </citation>
    <scope>NUCLEOTIDE SEQUENCE</scope>
    <source>
        <strain evidence="9">PCC 7425</strain>
        <plasmid evidence="9">pP742502</plasmid>
    </source>
</reference>
<name>B8HPB8_CYAP4</name>
<evidence type="ECO:0000313" key="6">
    <source>
        <dbReference type="EMBL" id="ACL46095.1"/>
    </source>
</evidence>
<dbReference type="InterPro" id="IPR032806">
    <property type="entry name" value="YbfD_N"/>
</dbReference>
<dbReference type="InterPro" id="IPR047647">
    <property type="entry name" value="ISAs1_transpos"/>
</dbReference>
<dbReference type="GO" id="GO:0003677">
    <property type="term" value="F:DNA binding"/>
    <property type="evidence" value="ECO:0007669"/>
    <property type="project" value="InterPro"/>
</dbReference>
<proteinExistence type="predicted"/>
<protein>
    <submittedName>
        <fullName evidence="8">Transposase IS4 family protein</fullName>
    </submittedName>
</protein>
<dbReference type="EMBL" id="CP001344">
    <property type="protein sequence ID" value="ACL44540.1"/>
    <property type="molecule type" value="Genomic_DNA"/>
</dbReference>
<feature type="domain" description="Transposase IS4-like" evidence="1">
    <location>
        <begin position="110"/>
        <end position="351"/>
    </location>
</feature>
<dbReference type="InterPro" id="IPR051698">
    <property type="entry name" value="Transposase_11-like"/>
</dbReference>
<evidence type="ECO:0000313" key="7">
    <source>
        <dbReference type="EMBL" id="ACL46231.1"/>
    </source>
</evidence>
<accession>B8HPB8</accession>
<dbReference type="PANTHER" id="PTHR30298">
    <property type="entry name" value="H REPEAT-ASSOCIATED PREDICTED TRANSPOSASE"/>
    <property type="match status" value="1"/>
</dbReference>
<dbReference type="EMBL" id="CP001346">
    <property type="protein sequence ID" value="ACL47788.1"/>
    <property type="molecule type" value="Genomic_DNA"/>
</dbReference>
<keyword evidence="9" id="KW-0614">Plasmid</keyword>
<sequence>MPPTVNRESLSACLEQYFGEITDPRVERTRAHQLLDIIAIALFAVLAGADSWVGIETYGQAKRAWLETFLALPNGIPSHDTFARVFARLDPEALETRFQHWVKGVVSTLGAQVIAIDGKTAKGSYDREGGVKALQLVSAWASEHRLVLGQCAVDTKSNEITAIPVLLEQLALAGCIVSIDAMGTHQTIAAQIHKQQADYILALKGNQPTLFKQAQQWFEEFQTGSNAGAEYTQHQQCETAHHRIESRRVFQVPVEQVFTPKQGRDWAGLRSLVVIQSQRCLWNKDTTETRYFLSSLSTDAATFAHYIRAHWGIENQLHWCLDVVFNEDKSRIRKDHAPRNFSLLRRLTLNLLHRDSSKGSLVMKRYRAGLDDQFMMQLLTPLLLLDEA</sequence>
<dbReference type="KEGG" id="cyn:Cyan7425_3914"/>
<dbReference type="AlphaFoldDB" id="B8HPB8"/>
<dbReference type="EMBL" id="CP001344">
    <property type="protein sequence ID" value="ACL44148.1"/>
    <property type="molecule type" value="Genomic_DNA"/>
</dbReference>
<evidence type="ECO:0000313" key="4">
    <source>
        <dbReference type="EMBL" id="ACL44148.1"/>
    </source>
</evidence>
<dbReference type="GO" id="GO:0004803">
    <property type="term" value="F:transposase activity"/>
    <property type="evidence" value="ECO:0007669"/>
    <property type="project" value="InterPro"/>
</dbReference>
<dbReference type="Pfam" id="PF13808">
    <property type="entry name" value="DDE_Tnp_1_assoc"/>
    <property type="match status" value="1"/>
</dbReference>
<dbReference type="HOGENOM" id="CLU_046404_0_1_3"/>
<feature type="domain" description="H repeat-associated protein N-terminal" evidence="2">
    <location>
        <begin position="16"/>
        <end position="102"/>
    </location>
</feature>
<evidence type="ECO:0000313" key="5">
    <source>
        <dbReference type="EMBL" id="ACL44540.1"/>
    </source>
</evidence>
<evidence type="ECO:0000313" key="9">
    <source>
        <dbReference type="EMBL" id="ACL47788.1"/>
    </source>
</evidence>
<dbReference type="EMBL" id="CP001344">
    <property type="protein sequence ID" value="ACL46095.1"/>
    <property type="molecule type" value="Genomic_DNA"/>
</dbReference>
<evidence type="ECO:0000259" key="1">
    <source>
        <dbReference type="Pfam" id="PF01609"/>
    </source>
</evidence>
<geneLocation type="plasmid" evidence="9">
    <name>pP742502</name>
</geneLocation>
<evidence type="ECO:0000259" key="2">
    <source>
        <dbReference type="Pfam" id="PF13808"/>
    </source>
</evidence>
<dbReference type="KEGG" id="cyn:Cyan7425_3776"/>
<dbReference type="PANTHER" id="PTHR30298:SF0">
    <property type="entry name" value="PROTEIN YBFL-RELATED"/>
    <property type="match status" value="1"/>
</dbReference>
<dbReference type="InterPro" id="IPR002559">
    <property type="entry name" value="Transposase_11"/>
</dbReference>
<dbReference type="GO" id="GO:0006313">
    <property type="term" value="P:DNA transposition"/>
    <property type="evidence" value="ECO:0007669"/>
    <property type="project" value="InterPro"/>
</dbReference>
<dbReference type="EMBL" id="CP001344">
    <property type="protein sequence ID" value="ACL42728.1"/>
    <property type="molecule type" value="Genomic_DNA"/>
</dbReference>
<evidence type="ECO:0000313" key="3">
    <source>
        <dbReference type="EMBL" id="ACL42728.1"/>
    </source>
</evidence>
<dbReference type="eggNOG" id="COG5433">
    <property type="taxonomic scope" value="Bacteria"/>
</dbReference>
<organism evidence="8">
    <name type="scientific">Cyanothece sp. (strain PCC 7425 / ATCC 29141)</name>
    <dbReference type="NCBI Taxonomy" id="395961"/>
    <lineage>
        <taxon>Bacteria</taxon>
        <taxon>Bacillati</taxon>
        <taxon>Cyanobacteriota</taxon>
        <taxon>Cyanophyceae</taxon>
        <taxon>Gomontiellales</taxon>
        <taxon>Cyanothecaceae</taxon>
        <taxon>Cyanothece</taxon>
    </lineage>
</organism>
<dbReference type="KEGG" id="cyn:Cyan7425_1781"/>
<dbReference type="Pfam" id="PF01609">
    <property type="entry name" value="DDE_Tnp_1"/>
    <property type="match status" value="1"/>
</dbReference>
<dbReference type="EMBL" id="CP001344">
    <property type="protein sequence ID" value="ACL47378.1"/>
    <property type="molecule type" value="Genomic_DNA"/>
</dbReference>
<gene>
    <name evidence="9" type="ordered locus">Cyan7425_0083</name>
    <name evidence="3" type="ordered locus">Cyan7425_0336</name>
    <name evidence="4" type="ordered locus">Cyan7425_1781</name>
    <name evidence="5" type="ordered locus">Cyan7425_2179</name>
    <name evidence="6" type="ordered locus">Cyan7425_3776</name>
    <name evidence="7" type="ordered locus">Cyan7425_3914</name>
    <name evidence="8" type="ordered locus">Cyan7425_5084</name>
</gene>
<dbReference type="OrthoDB" id="9815086at2"/>
<dbReference type="KEGG" id="cyn:Cyan7425_5084"/>
<dbReference type="KEGG" id="cyn:Cyan7425_0083"/>
<dbReference type="KEGG" id="cyn:Cyan7425_2179"/>